<dbReference type="Ensembl" id="ENSATET00000054972.1">
    <property type="protein sequence ID" value="ENSATEP00000056882.1"/>
    <property type="gene ID" value="ENSATEG00000028597.1"/>
</dbReference>
<keyword evidence="2" id="KW-1185">Reference proteome</keyword>
<dbReference type="AlphaFoldDB" id="A0A7N6B108"/>
<dbReference type="InParanoid" id="A0A7N6B108"/>
<reference evidence="1" key="2">
    <citation type="submission" date="2025-08" db="UniProtKB">
        <authorList>
            <consortium name="Ensembl"/>
        </authorList>
    </citation>
    <scope>IDENTIFICATION</scope>
</reference>
<accession>A0A7N6B108</accession>
<name>A0A7N6B108_ANATE</name>
<protein>
    <submittedName>
        <fullName evidence="1">Uncharacterized protein</fullName>
    </submittedName>
</protein>
<reference evidence="1" key="1">
    <citation type="submission" date="2021-04" db="EMBL/GenBank/DDBJ databases">
        <authorList>
            <consortium name="Wellcome Sanger Institute Data Sharing"/>
        </authorList>
    </citation>
    <scope>NUCLEOTIDE SEQUENCE [LARGE SCALE GENOMIC DNA]</scope>
</reference>
<dbReference type="Proteomes" id="UP000265040">
    <property type="component" value="Chromosome 15"/>
</dbReference>
<evidence type="ECO:0000313" key="2">
    <source>
        <dbReference type="Proteomes" id="UP000265040"/>
    </source>
</evidence>
<reference evidence="1" key="3">
    <citation type="submission" date="2025-09" db="UniProtKB">
        <authorList>
            <consortium name="Ensembl"/>
        </authorList>
    </citation>
    <scope>IDENTIFICATION</scope>
</reference>
<organism evidence="1 2">
    <name type="scientific">Anabas testudineus</name>
    <name type="common">Climbing perch</name>
    <name type="synonym">Anthias testudineus</name>
    <dbReference type="NCBI Taxonomy" id="64144"/>
    <lineage>
        <taxon>Eukaryota</taxon>
        <taxon>Metazoa</taxon>
        <taxon>Chordata</taxon>
        <taxon>Craniata</taxon>
        <taxon>Vertebrata</taxon>
        <taxon>Euteleostomi</taxon>
        <taxon>Actinopterygii</taxon>
        <taxon>Neopterygii</taxon>
        <taxon>Teleostei</taxon>
        <taxon>Neoteleostei</taxon>
        <taxon>Acanthomorphata</taxon>
        <taxon>Anabantaria</taxon>
        <taxon>Anabantiformes</taxon>
        <taxon>Anabantoidei</taxon>
        <taxon>Anabantidae</taxon>
        <taxon>Anabas</taxon>
    </lineage>
</organism>
<proteinExistence type="predicted"/>
<sequence>IFPGDDLSAVDAYELDLKIQGNLFEKYTETKQLPVSSQCILKEPVFSPVRKCKVGDFFKSELVLKHTDQLRPHTASTWTSTYSYVN</sequence>
<evidence type="ECO:0000313" key="1">
    <source>
        <dbReference type="Ensembl" id="ENSATEP00000056882.1"/>
    </source>
</evidence>